<dbReference type="eggNOG" id="ENOG5033DU3">
    <property type="taxonomic scope" value="Bacteria"/>
</dbReference>
<dbReference type="AlphaFoldDB" id="I0K425"/>
<keyword evidence="3" id="KW-1185">Reference proteome</keyword>
<organism evidence="2 3">
    <name type="scientific">Fibrella aestuarina BUZ 2</name>
    <dbReference type="NCBI Taxonomy" id="1166018"/>
    <lineage>
        <taxon>Bacteria</taxon>
        <taxon>Pseudomonadati</taxon>
        <taxon>Bacteroidota</taxon>
        <taxon>Cytophagia</taxon>
        <taxon>Cytophagales</taxon>
        <taxon>Spirosomataceae</taxon>
        <taxon>Fibrella</taxon>
    </lineage>
</organism>
<dbReference type="PROSITE" id="PS51257">
    <property type="entry name" value="PROKAR_LIPOPROTEIN"/>
    <property type="match status" value="1"/>
</dbReference>
<gene>
    <name evidence="2" type="ORF">FAES_0867</name>
</gene>
<dbReference type="OrthoDB" id="981921at2"/>
<protein>
    <recommendedName>
        <fullName evidence="1">DUF4296 domain-containing protein</fullName>
    </recommendedName>
</protein>
<evidence type="ECO:0000259" key="1">
    <source>
        <dbReference type="Pfam" id="PF14129"/>
    </source>
</evidence>
<evidence type="ECO:0000313" key="3">
    <source>
        <dbReference type="Proteomes" id="UP000011058"/>
    </source>
</evidence>
<name>I0K425_9BACT</name>
<proteinExistence type="predicted"/>
<dbReference type="Pfam" id="PF14129">
    <property type="entry name" value="DUF4296"/>
    <property type="match status" value="1"/>
</dbReference>
<dbReference type="HOGENOM" id="CLU_147908_0_0_10"/>
<dbReference type="InterPro" id="IPR025381">
    <property type="entry name" value="DUF4296"/>
</dbReference>
<sequence>MLRFLSVVFFGLMALGCGSSESQLGEKPANLVPEETMANILMQVHLNEARISKYGLSSSDSASILFNRLQAKTLKQYGVDTSAYTKSYIYYSARPADLARIYERVVEQLKEAQKAKEKVVSKKPVS</sequence>
<evidence type="ECO:0000313" key="2">
    <source>
        <dbReference type="EMBL" id="CCG98878.1"/>
    </source>
</evidence>
<feature type="domain" description="DUF4296" evidence="1">
    <location>
        <begin position="28"/>
        <end position="114"/>
    </location>
</feature>
<dbReference type="STRING" id="1166018.FAES_0867"/>
<reference evidence="2 3" key="1">
    <citation type="journal article" date="2012" name="J. Bacteriol.">
        <title>Genome Sequence of Fibrella aestuarina BUZ 2T, a Filamentous Marine Bacterium.</title>
        <authorList>
            <person name="Filippini M."/>
            <person name="Qi W."/>
            <person name="Blom J."/>
            <person name="Goesmann A."/>
            <person name="Smits T.H."/>
            <person name="Bagheri H.C."/>
        </authorList>
    </citation>
    <scope>NUCLEOTIDE SEQUENCE [LARGE SCALE GENOMIC DNA]</scope>
    <source>
        <strain evidence="3">BUZ 2T</strain>
    </source>
</reference>
<dbReference type="RefSeq" id="WP_015329978.1">
    <property type="nucleotide sequence ID" value="NC_020054.1"/>
</dbReference>
<dbReference type="KEGG" id="fae:FAES_0867"/>
<dbReference type="EMBL" id="HE796683">
    <property type="protein sequence ID" value="CCG98878.1"/>
    <property type="molecule type" value="Genomic_DNA"/>
</dbReference>
<dbReference type="Proteomes" id="UP000011058">
    <property type="component" value="Chromosome"/>
</dbReference>
<accession>I0K425</accession>